<protein>
    <submittedName>
        <fullName evidence="7">RDD family protein</fullName>
    </submittedName>
</protein>
<dbReference type="GO" id="GO:0016020">
    <property type="term" value="C:membrane"/>
    <property type="evidence" value="ECO:0007669"/>
    <property type="project" value="UniProtKB-SubCell"/>
</dbReference>
<organism evidence="7 8">
    <name type="scientific">Boseongicola aestuarii</name>
    <dbReference type="NCBI Taxonomy" id="1470561"/>
    <lineage>
        <taxon>Bacteria</taxon>
        <taxon>Pseudomonadati</taxon>
        <taxon>Pseudomonadota</taxon>
        <taxon>Alphaproteobacteria</taxon>
        <taxon>Rhodobacterales</taxon>
        <taxon>Paracoccaceae</taxon>
        <taxon>Boseongicola</taxon>
    </lineage>
</organism>
<gene>
    <name evidence="7" type="ORF">BOA8489_00541</name>
</gene>
<name>A0A238IX65_9RHOB</name>
<sequence length="143" mass="16147">MPLPLPETQPEFYEDVNSKRFMAWIIDIVLISAITALLTVLSLFTALFFLPFLYATVGFIYRWAGLSRYSATVGMRVMSVEFRKADGEDFDGGTAFLHTLGYYLSVAIFPAQLVSITLMLMSERKQGLTDMVLGTVLLNMRNR</sequence>
<feature type="transmembrane region" description="Helical" evidence="5">
    <location>
        <begin position="100"/>
        <end position="121"/>
    </location>
</feature>
<accession>A0A238IX65</accession>
<evidence type="ECO:0000313" key="7">
    <source>
        <dbReference type="EMBL" id="SMX22445.1"/>
    </source>
</evidence>
<feature type="transmembrane region" description="Helical" evidence="5">
    <location>
        <begin position="21"/>
        <end position="54"/>
    </location>
</feature>
<keyword evidence="2 5" id="KW-0812">Transmembrane</keyword>
<dbReference type="OrthoDB" id="7270324at2"/>
<evidence type="ECO:0000256" key="3">
    <source>
        <dbReference type="ARBA" id="ARBA00022989"/>
    </source>
</evidence>
<reference evidence="7 8" key="1">
    <citation type="submission" date="2017-05" db="EMBL/GenBank/DDBJ databases">
        <authorList>
            <person name="Song R."/>
            <person name="Chenine A.L."/>
            <person name="Ruprecht R.M."/>
        </authorList>
    </citation>
    <scope>NUCLEOTIDE SEQUENCE [LARGE SCALE GENOMIC DNA]</scope>
    <source>
        <strain evidence="7 8">CECT 8489</strain>
    </source>
</reference>
<evidence type="ECO:0000256" key="4">
    <source>
        <dbReference type="ARBA" id="ARBA00023136"/>
    </source>
</evidence>
<evidence type="ECO:0000313" key="8">
    <source>
        <dbReference type="Proteomes" id="UP000201838"/>
    </source>
</evidence>
<keyword evidence="8" id="KW-1185">Reference proteome</keyword>
<dbReference type="InterPro" id="IPR010432">
    <property type="entry name" value="RDD"/>
</dbReference>
<comment type="subcellular location">
    <subcellularLocation>
        <location evidence="1">Membrane</location>
        <topology evidence="1">Multi-pass membrane protein</topology>
    </subcellularLocation>
</comment>
<evidence type="ECO:0000256" key="1">
    <source>
        <dbReference type="ARBA" id="ARBA00004141"/>
    </source>
</evidence>
<feature type="domain" description="RDD" evidence="6">
    <location>
        <begin position="19"/>
        <end position="133"/>
    </location>
</feature>
<evidence type="ECO:0000259" key="6">
    <source>
        <dbReference type="Pfam" id="PF06271"/>
    </source>
</evidence>
<evidence type="ECO:0000256" key="5">
    <source>
        <dbReference type="SAM" id="Phobius"/>
    </source>
</evidence>
<dbReference type="AlphaFoldDB" id="A0A238IX65"/>
<proteinExistence type="predicted"/>
<dbReference type="EMBL" id="FXXQ01000001">
    <property type="protein sequence ID" value="SMX22445.1"/>
    <property type="molecule type" value="Genomic_DNA"/>
</dbReference>
<keyword evidence="3 5" id="KW-1133">Transmembrane helix</keyword>
<dbReference type="Pfam" id="PF06271">
    <property type="entry name" value="RDD"/>
    <property type="match status" value="1"/>
</dbReference>
<dbReference type="Proteomes" id="UP000201838">
    <property type="component" value="Unassembled WGS sequence"/>
</dbReference>
<evidence type="ECO:0000256" key="2">
    <source>
        <dbReference type="ARBA" id="ARBA00022692"/>
    </source>
</evidence>
<keyword evidence="4 5" id="KW-0472">Membrane</keyword>
<dbReference type="RefSeq" id="WP_093972393.1">
    <property type="nucleotide sequence ID" value="NZ_FXXQ01000001.1"/>
</dbReference>